<gene>
    <name evidence="1" type="ORF">SCF082_LOCUS39770</name>
</gene>
<evidence type="ECO:0000313" key="2">
    <source>
        <dbReference type="Proteomes" id="UP001642464"/>
    </source>
</evidence>
<comment type="caution">
    <text evidence="1">The sequence shown here is derived from an EMBL/GenBank/DDBJ whole genome shotgun (WGS) entry which is preliminary data.</text>
</comment>
<name>A0ABP0Q734_9DINO</name>
<dbReference type="Proteomes" id="UP001642464">
    <property type="component" value="Unassembled WGS sequence"/>
</dbReference>
<sequence length="229" mass="25436">MRAGAVEKEGSIDQYFGKDVVLQLAELIMLNGMQTNSSMPGVERLTISKLRPDLGLKSDFTLSVGELGTENPVAGGIPPHGVFLTKGWTRCYAMNVVLLFAYENPDVVKAAWTKASELAEAYKIGRSESTAAMHLLKNIDAPIVERLTTLVRQWTMGKFMTHDSISIFARDACTSSAATSAWQAQLLNTPQILHLLCDRLNADFTNLAPKFRRPFTFSQVEPQRKQRFL</sequence>
<reference evidence="1 2" key="1">
    <citation type="submission" date="2024-02" db="EMBL/GenBank/DDBJ databases">
        <authorList>
            <person name="Chen Y."/>
            <person name="Shah S."/>
            <person name="Dougan E. K."/>
            <person name="Thang M."/>
            <person name="Chan C."/>
        </authorList>
    </citation>
    <scope>NUCLEOTIDE SEQUENCE [LARGE SCALE GENOMIC DNA]</scope>
</reference>
<dbReference type="EMBL" id="CAXAMM010039122">
    <property type="protein sequence ID" value="CAK9083823.1"/>
    <property type="molecule type" value="Genomic_DNA"/>
</dbReference>
<accession>A0ABP0Q734</accession>
<protein>
    <submittedName>
        <fullName evidence="1">Uncharacterized protein</fullName>
    </submittedName>
</protein>
<evidence type="ECO:0000313" key="1">
    <source>
        <dbReference type="EMBL" id="CAK9083823.1"/>
    </source>
</evidence>
<proteinExistence type="predicted"/>
<keyword evidence="2" id="KW-1185">Reference proteome</keyword>
<organism evidence="1 2">
    <name type="scientific">Durusdinium trenchii</name>
    <dbReference type="NCBI Taxonomy" id="1381693"/>
    <lineage>
        <taxon>Eukaryota</taxon>
        <taxon>Sar</taxon>
        <taxon>Alveolata</taxon>
        <taxon>Dinophyceae</taxon>
        <taxon>Suessiales</taxon>
        <taxon>Symbiodiniaceae</taxon>
        <taxon>Durusdinium</taxon>
    </lineage>
</organism>